<dbReference type="PROSITE" id="PS00108">
    <property type="entry name" value="PROTEIN_KINASE_ST"/>
    <property type="match status" value="1"/>
</dbReference>
<dbReference type="GO" id="GO:0005737">
    <property type="term" value="C:cytoplasm"/>
    <property type="evidence" value="ECO:0007669"/>
    <property type="project" value="TreeGrafter"/>
</dbReference>
<comment type="caution">
    <text evidence="6">The sequence shown here is derived from an EMBL/GenBank/DDBJ whole genome shotgun (WGS) entry which is preliminary data.</text>
</comment>
<evidence type="ECO:0000259" key="5">
    <source>
        <dbReference type="PROSITE" id="PS50011"/>
    </source>
</evidence>
<dbReference type="PROSITE" id="PS00107">
    <property type="entry name" value="PROTEIN_KINASE_ATP"/>
    <property type="match status" value="1"/>
</dbReference>
<keyword evidence="7" id="KW-1185">Reference proteome</keyword>
<organism evidence="6 7">
    <name type="scientific">Dendryphion nanum</name>
    <dbReference type="NCBI Taxonomy" id="256645"/>
    <lineage>
        <taxon>Eukaryota</taxon>
        <taxon>Fungi</taxon>
        <taxon>Dikarya</taxon>
        <taxon>Ascomycota</taxon>
        <taxon>Pezizomycotina</taxon>
        <taxon>Dothideomycetes</taxon>
        <taxon>Pleosporomycetidae</taxon>
        <taxon>Pleosporales</taxon>
        <taxon>Torulaceae</taxon>
        <taxon>Dendryphion</taxon>
    </lineage>
</organism>
<dbReference type="SUPFAM" id="SSF56112">
    <property type="entry name" value="Protein kinase-like (PK-like)"/>
    <property type="match status" value="1"/>
</dbReference>
<evidence type="ECO:0000313" key="7">
    <source>
        <dbReference type="Proteomes" id="UP000700596"/>
    </source>
</evidence>
<dbReference type="InterPro" id="IPR011009">
    <property type="entry name" value="Kinase-like_dom_sf"/>
</dbReference>
<keyword evidence="6" id="KW-0418">Kinase</keyword>
<keyword evidence="2 3" id="KW-0067">ATP-binding</keyword>
<reference evidence="6" key="1">
    <citation type="journal article" date="2021" name="Nat. Commun.">
        <title>Genetic determinants of endophytism in the Arabidopsis root mycobiome.</title>
        <authorList>
            <person name="Mesny F."/>
            <person name="Miyauchi S."/>
            <person name="Thiergart T."/>
            <person name="Pickel B."/>
            <person name="Atanasova L."/>
            <person name="Karlsson M."/>
            <person name="Huettel B."/>
            <person name="Barry K.W."/>
            <person name="Haridas S."/>
            <person name="Chen C."/>
            <person name="Bauer D."/>
            <person name="Andreopoulos W."/>
            <person name="Pangilinan J."/>
            <person name="LaButti K."/>
            <person name="Riley R."/>
            <person name="Lipzen A."/>
            <person name="Clum A."/>
            <person name="Drula E."/>
            <person name="Henrissat B."/>
            <person name="Kohler A."/>
            <person name="Grigoriev I.V."/>
            <person name="Martin F.M."/>
            <person name="Hacquard S."/>
        </authorList>
    </citation>
    <scope>NUCLEOTIDE SEQUENCE</scope>
    <source>
        <strain evidence="6">MPI-CAGE-CH-0243</strain>
    </source>
</reference>
<evidence type="ECO:0000256" key="1">
    <source>
        <dbReference type="ARBA" id="ARBA00022741"/>
    </source>
</evidence>
<feature type="region of interest" description="Disordered" evidence="4">
    <location>
        <begin position="467"/>
        <end position="529"/>
    </location>
</feature>
<gene>
    <name evidence="6" type="ORF">B0J11DRAFT_183787</name>
</gene>
<dbReference type="CDD" id="cd00180">
    <property type="entry name" value="PKc"/>
    <property type="match status" value="1"/>
</dbReference>
<dbReference type="OrthoDB" id="4062651at2759"/>
<evidence type="ECO:0000256" key="4">
    <source>
        <dbReference type="SAM" id="MobiDB-lite"/>
    </source>
</evidence>
<dbReference type="Gene3D" id="1.10.510.10">
    <property type="entry name" value="Transferase(Phosphotransferase) domain 1"/>
    <property type="match status" value="1"/>
</dbReference>
<name>A0A9P9D5R5_9PLEO</name>
<dbReference type="InterPro" id="IPR000719">
    <property type="entry name" value="Prot_kinase_dom"/>
</dbReference>
<dbReference type="Gene3D" id="3.30.200.20">
    <property type="entry name" value="Phosphorylase Kinase, domain 1"/>
    <property type="match status" value="1"/>
</dbReference>
<dbReference type="SMART" id="SM00220">
    <property type="entry name" value="S_TKc"/>
    <property type="match status" value="1"/>
</dbReference>
<accession>A0A9P9D5R5</accession>
<dbReference type="Proteomes" id="UP000700596">
    <property type="component" value="Unassembled WGS sequence"/>
</dbReference>
<dbReference type="EMBL" id="JAGMWT010000020">
    <property type="protein sequence ID" value="KAH7112932.1"/>
    <property type="molecule type" value="Genomic_DNA"/>
</dbReference>
<dbReference type="GO" id="GO:0005524">
    <property type="term" value="F:ATP binding"/>
    <property type="evidence" value="ECO:0007669"/>
    <property type="project" value="UniProtKB-UniRule"/>
</dbReference>
<dbReference type="PANTHER" id="PTHR24361">
    <property type="entry name" value="MITOGEN-ACTIVATED KINASE KINASE KINASE"/>
    <property type="match status" value="1"/>
</dbReference>
<protein>
    <submittedName>
        <fullName evidence="6">Kinase-like domain-containing protein</fullName>
    </submittedName>
</protein>
<dbReference type="InterPro" id="IPR017441">
    <property type="entry name" value="Protein_kinase_ATP_BS"/>
</dbReference>
<feature type="domain" description="Protein kinase" evidence="5">
    <location>
        <begin position="147"/>
        <end position="431"/>
    </location>
</feature>
<sequence>MAARSQTDADSREEIEENLTHLLPREPFPQYIDDTLFLDVQELLAQHPDKTIQQWSDKPRLYTLLRMLGYDDEGNVFTKFDTEQITDFWLPLTAPTLHQLAASTNLTPSHVRRTQLHILSKSEQMSEEKLLSSVHSHRHIQYGSAHFEELGKIGRGGSAEVTRVRHKLSGKEFACKRISRAETIKAQRSQLIEFRQEVQVLQKISHHHLVSFIASFTDLTSFSLILNPVAKDVLKSMLERQSRDQPLSNTDIATLRHSFGCLATALSYLHEKRVRHKDIKPGNILLSEGRVYLCDFGISRDWSLSENSTTEGDVLKFTRRYCAPEVFGRDPRNTKSDIWSLGCVFLEMISVVKGYPLEELNHFLLSYSVDASAQGLWCAPESMNAWLVNIRSEKNDSADDLPLDWIIPMIRTEAEERLNADEVVGMIHKQTADLPRCDMYMPACCRRSDSILPIEAVDSPTLAHPQADGLGIFQPSSPPRYLGLPPRNESPVSLNRPSMNSSFRGRSMSRDRSVSPRTQDYNVPRDSNDTVPFTMDPIFASPPTRPIQHISTRAESHRSSSLSFPQAPGSIASSSGFRRSPVPPPAGFEVKCACAGLPNEKHIFNAPFLSSIIERIVPTTDICTKCEMGENKVQIYESTPDDANTRGSQMPLLWWVTRRLVISYLSGTPEMRRCSSFWVPLADVRFASTGTEVVLRWSDCNQMTQRRSGNYSQHYDWLYDPKEPNNSLIIRFNDKDEAQHFMDVVRLPYEDGITVRQGRKVDVSDTQELHTFEVGRRGIRNYRVATLTTLENSFANSKLFVQWPELDIDIHIPRYPTTTGYQLIVQLNNVSTPTYHSDIRGEPSVDHKKIGRFQKAHLLKSSFMATFSLGMQPQLPIPPFGTTFPRTVPSLANNVQAWSKC</sequence>
<dbReference type="GO" id="GO:0004674">
    <property type="term" value="F:protein serine/threonine kinase activity"/>
    <property type="evidence" value="ECO:0007669"/>
    <property type="project" value="TreeGrafter"/>
</dbReference>
<evidence type="ECO:0000256" key="3">
    <source>
        <dbReference type="PROSITE-ProRule" id="PRU10141"/>
    </source>
</evidence>
<dbReference type="InterPro" id="IPR053235">
    <property type="entry name" value="Ser_Thr_kinase"/>
</dbReference>
<dbReference type="InterPro" id="IPR008271">
    <property type="entry name" value="Ser/Thr_kinase_AS"/>
</dbReference>
<feature type="binding site" evidence="3">
    <location>
        <position position="176"/>
    </location>
    <ligand>
        <name>ATP</name>
        <dbReference type="ChEBI" id="CHEBI:30616"/>
    </ligand>
</feature>
<dbReference type="Pfam" id="PF00069">
    <property type="entry name" value="Pkinase"/>
    <property type="match status" value="1"/>
</dbReference>
<dbReference type="PROSITE" id="PS50011">
    <property type="entry name" value="PROTEIN_KINASE_DOM"/>
    <property type="match status" value="1"/>
</dbReference>
<feature type="compositionally biased region" description="Polar residues" evidence="4">
    <location>
        <begin position="490"/>
        <end position="504"/>
    </location>
</feature>
<proteinExistence type="predicted"/>
<feature type="region of interest" description="Disordered" evidence="4">
    <location>
        <begin position="551"/>
        <end position="580"/>
    </location>
</feature>
<evidence type="ECO:0000313" key="6">
    <source>
        <dbReference type="EMBL" id="KAH7112932.1"/>
    </source>
</evidence>
<keyword evidence="6" id="KW-0808">Transferase</keyword>
<dbReference type="AlphaFoldDB" id="A0A9P9D5R5"/>
<keyword evidence="1 3" id="KW-0547">Nucleotide-binding</keyword>
<evidence type="ECO:0000256" key="2">
    <source>
        <dbReference type="ARBA" id="ARBA00022840"/>
    </source>
</evidence>